<keyword evidence="1 2" id="KW-0819">tRNA processing</keyword>
<dbReference type="EC" id="3.1.26.5" evidence="2"/>
<evidence type="ECO:0000256" key="2">
    <source>
        <dbReference type="HAMAP-Rule" id="MF_00755"/>
    </source>
</evidence>
<dbReference type="EMBL" id="MSDW01000001">
    <property type="protein sequence ID" value="OKY78461.1"/>
    <property type="molecule type" value="Genomic_DNA"/>
</dbReference>
<dbReference type="GO" id="GO:0030677">
    <property type="term" value="C:ribonuclease P complex"/>
    <property type="evidence" value="ECO:0007669"/>
    <property type="project" value="UniProtKB-UniRule"/>
</dbReference>
<dbReference type="Pfam" id="PF01900">
    <property type="entry name" value="RNase_P_Rpp14"/>
    <property type="match status" value="1"/>
</dbReference>
<evidence type="ECO:0000256" key="1">
    <source>
        <dbReference type="ARBA" id="ARBA00022694"/>
    </source>
</evidence>
<gene>
    <name evidence="2" type="primary">rnp2</name>
    <name evidence="3" type="ORF">BTN85_0952</name>
</gene>
<dbReference type="AlphaFoldDB" id="A0A1Q6DVR1"/>
<sequence>MRFRKPSLEDKKRYIGFYIESEERLGRKEVLNELWSTGLSFLGEAEMAETGFWVHDCFDDQLIVEVRDGYVDEILAVVSLVNEIKNERVRLDLLGVAGTIRKLKKSFILNQEK</sequence>
<keyword evidence="4" id="KW-1185">Reference proteome</keyword>
<accession>A0A1Q6DVR1</accession>
<comment type="similarity">
    <text evidence="2">Belongs to the eukaryotic/archaeal RNase P protein component 2 family.</text>
</comment>
<dbReference type="InterPro" id="IPR038085">
    <property type="entry name" value="Rnp2-like_sf"/>
</dbReference>
<dbReference type="STRING" id="1903181.BTN85_0952"/>
<dbReference type="HAMAP" id="MF_00755">
    <property type="entry name" value="RNase_P_2"/>
    <property type="match status" value="1"/>
</dbReference>
<comment type="subunit">
    <text evidence="2">Consists of a catalytic RNA component and at least 4-5 protein subunits.</text>
</comment>
<dbReference type="InParanoid" id="A0A1Q6DVR1"/>
<dbReference type="GO" id="GO:0001682">
    <property type="term" value="P:tRNA 5'-leader removal"/>
    <property type="evidence" value="ECO:0007669"/>
    <property type="project" value="UniProtKB-UniRule"/>
</dbReference>
<evidence type="ECO:0000313" key="4">
    <source>
        <dbReference type="Proteomes" id="UP000185744"/>
    </source>
</evidence>
<comment type="caution">
    <text evidence="3">The sequence shown here is derived from an EMBL/GenBank/DDBJ whole genome shotgun (WGS) entry which is preliminary data.</text>
</comment>
<comment type="subcellular location">
    <subcellularLocation>
        <location evidence="2">Cytoplasm</location>
    </subcellularLocation>
</comment>
<proteinExistence type="inferred from homology"/>
<evidence type="ECO:0000313" key="3">
    <source>
        <dbReference type="EMBL" id="OKY78461.1"/>
    </source>
</evidence>
<dbReference type="GO" id="GO:0004526">
    <property type="term" value="F:ribonuclease P activity"/>
    <property type="evidence" value="ECO:0007669"/>
    <property type="project" value="UniProtKB-UniRule"/>
</dbReference>
<name>A0A1Q6DVR1_METT1</name>
<comment type="function">
    <text evidence="2">Part of ribonuclease P, a protein complex that generates mature tRNA molecules by cleaving their 5'-ends.</text>
</comment>
<keyword evidence="2" id="KW-0540">Nuclease</keyword>
<organism evidence="3 4">
    <name type="scientific">Methanohalarchaeum thermophilum</name>
    <dbReference type="NCBI Taxonomy" id="1903181"/>
    <lineage>
        <taxon>Archaea</taxon>
        <taxon>Methanobacteriati</taxon>
        <taxon>Methanobacteriota</taxon>
        <taxon>Methanonatronarchaeia</taxon>
        <taxon>Methanonatronarchaeales</taxon>
        <taxon>Methanonatronarchaeaceae</taxon>
        <taxon>Candidatus Methanohalarchaeum</taxon>
    </lineage>
</organism>
<dbReference type="GO" id="GO:0005737">
    <property type="term" value="C:cytoplasm"/>
    <property type="evidence" value="ECO:0007669"/>
    <property type="project" value="UniProtKB-SubCell"/>
</dbReference>
<keyword evidence="2" id="KW-0963">Cytoplasm</keyword>
<dbReference type="InterPro" id="IPR002759">
    <property type="entry name" value="Pop5/Rpp14/Rnp2-like"/>
</dbReference>
<keyword evidence="2" id="KW-0378">Hydrolase</keyword>
<reference evidence="3" key="1">
    <citation type="submission" date="2016-12" db="EMBL/GenBank/DDBJ databases">
        <title>Discovery of methanogenic haloarchaea.</title>
        <authorList>
            <person name="Sorokin D.Y."/>
            <person name="Makarova K.S."/>
            <person name="Abbas B."/>
            <person name="Ferrer M."/>
            <person name="Golyshin P.N."/>
        </authorList>
    </citation>
    <scope>NUCLEOTIDE SEQUENCE [LARGE SCALE GENOMIC DNA]</scope>
    <source>
        <strain evidence="3">HMET1</strain>
    </source>
</reference>
<protein>
    <recommendedName>
        <fullName evidence="2">Ribonuclease P protein component 2</fullName>
        <shortName evidence="2">RNase P component 2</shortName>
        <ecNumber evidence="2">3.1.26.5</ecNumber>
    </recommendedName>
    <alternativeName>
        <fullName evidence="2">Pop5</fullName>
    </alternativeName>
</protein>
<dbReference type="Gene3D" id="3.30.70.3250">
    <property type="entry name" value="Ribonuclease P, Pop5 subunit"/>
    <property type="match status" value="1"/>
</dbReference>
<dbReference type="SUPFAM" id="SSF160350">
    <property type="entry name" value="Rnp2-like"/>
    <property type="match status" value="1"/>
</dbReference>
<dbReference type="Proteomes" id="UP000185744">
    <property type="component" value="Unassembled WGS sequence"/>
</dbReference>
<comment type="catalytic activity">
    <reaction evidence="2">
        <text>Endonucleolytic cleavage of RNA, removing 5'-extranucleotides from tRNA precursor.</text>
        <dbReference type="EC" id="3.1.26.5"/>
    </reaction>
</comment>
<keyword evidence="2" id="KW-0255">Endonuclease</keyword>